<protein>
    <submittedName>
        <fullName evidence="3">Candidate secreted effector</fullName>
    </submittedName>
</protein>
<dbReference type="Proteomes" id="UP000887563">
    <property type="component" value="Unplaced"/>
</dbReference>
<name>A0A914MY18_MELIC</name>
<proteinExistence type="predicted"/>
<feature type="chain" id="PRO_5037471287" evidence="1">
    <location>
        <begin position="20"/>
        <end position="160"/>
    </location>
</feature>
<dbReference type="AlphaFoldDB" id="A0A914MY18"/>
<accession>A0A914MY18</accession>
<evidence type="ECO:0000256" key="1">
    <source>
        <dbReference type="SAM" id="SignalP"/>
    </source>
</evidence>
<reference evidence="3" key="1">
    <citation type="submission" date="2022-11" db="UniProtKB">
        <authorList>
            <consortium name="WormBaseParasite"/>
        </authorList>
    </citation>
    <scope>IDENTIFICATION</scope>
</reference>
<keyword evidence="2" id="KW-1185">Reference proteome</keyword>
<feature type="signal peptide" evidence="1">
    <location>
        <begin position="1"/>
        <end position="19"/>
    </location>
</feature>
<evidence type="ECO:0000313" key="2">
    <source>
        <dbReference type="Proteomes" id="UP000887563"/>
    </source>
</evidence>
<dbReference type="WBParaSite" id="Minc3s02843g31774">
    <property type="protein sequence ID" value="Minc3s02843g31774"/>
    <property type="gene ID" value="Minc3s02843g31774"/>
</dbReference>
<keyword evidence="1" id="KW-0732">Signal</keyword>
<evidence type="ECO:0000313" key="3">
    <source>
        <dbReference type="WBParaSite" id="Minc3s02843g31774"/>
    </source>
</evidence>
<organism evidence="2 3">
    <name type="scientific">Meloidogyne incognita</name>
    <name type="common">Southern root-knot nematode worm</name>
    <name type="synonym">Oxyuris incognita</name>
    <dbReference type="NCBI Taxonomy" id="6306"/>
    <lineage>
        <taxon>Eukaryota</taxon>
        <taxon>Metazoa</taxon>
        <taxon>Ecdysozoa</taxon>
        <taxon>Nematoda</taxon>
        <taxon>Chromadorea</taxon>
        <taxon>Rhabditida</taxon>
        <taxon>Tylenchina</taxon>
        <taxon>Tylenchomorpha</taxon>
        <taxon>Tylenchoidea</taxon>
        <taxon>Meloidogynidae</taxon>
        <taxon>Meloidogyninae</taxon>
        <taxon>Meloidogyne</taxon>
        <taxon>Meloidogyne incognita group</taxon>
    </lineage>
</organism>
<sequence>MLLKSSIYLLIILIQFTSSTLNTQQKEYQKKEQQVLLNPVIRSLIRQRLNKLKKEAILLGQRNEQQNININSDLQQVVKTESNMQYIPLNCFFSPVTCRLPIIGVKRKQRRQNLINKQQKNIKNENKMEEREEEPKVGRYFLALTYFSSPQKFLTREDNL</sequence>